<organism evidence="2 3">
    <name type="scientific">Suillus luteus UH-Slu-Lm8-n1</name>
    <dbReference type="NCBI Taxonomy" id="930992"/>
    <lineage>
        <taxon>Eukaryota</taxon>
        <taxon>Fungi</taxon>
        <taxon>Dikarya</taxon>
        <taxon>Basidiomycota</taxon>
        <taxon>Agaricomycotina</taxon>
        <taxon>Agaricomycetes</taxon>
        <taxon>Agaricomycetidae</taxon>
        <taxon>Boletales</taxon>
        <taxon>Suillineae</taxon>
        <taxon>Suillaceae</taxon>
        <taxon>Suillus</taxon>
    </lineage>
</organism>
<dbReference type="AlphaFoldDB" id="A0A0D0ANA0"/>
<proteinExistence type="predicted"/>
<reference evidence="3" key="2">
    <citation type="submission" date="2015-01" db="EMBL/GenBank/DDBJ databases">
        <title>Evolutionary Origins and Diversification of the Mycorrhizal Mutualists.</title>
        <authorList>
            <consortium name="DOE Joint Genome Institute"/>
            <consortium name="Mycorrhizal Genomics Consortium"/>
            <person name="Kohler A."/>
            <person name="Kuo A."/>
            <person name="Nagy L.G."/>
            <person name="Floudas D."/>
            <person name="Copeland A."/>
            <person name="Barry K.W."/>
            <person name="Cichocki N."/>
            <person name="Veneault-Fourrey C."/>
            <person name="LaButti K."/>
            <person name="Lindquist E.A."/>
            <person name="Lipzen A."/>
            <person name="Lundell T."/>
            <person name="Morin E."/>
            <person name="Murat C."/>
            <person name="Riley R."/>
            <person name="Ohm R."/>
            <person name="Sun H."/>
            <person name="Tunlid A."/>
            <person name="Henrissat B."/>
            <person name="Grigoriev I.V."/>
            <person name="Hibbett D.S."/>
            <person name="Martin F."/>
        </authorList>
    </citation>
    <scope>NUCLEOTIDE SEQUENCE [LARGE SCALE GENOMIC DNA]</scope>
    <source>
        <strain evidence="3">UH-Slu-Lm8-n1</strain>
    </source>
</reference>
<accession>A0A0D0ANA0</accession>
<sequence>MLAETSGAAPAGEKDAYAHTRQLRSYAEDIQNGVSNFEGPSEEPEGGLNIQCLCKETIVKNLPHGDQRTTAKGTIIRTRNSGQLRGSESQLSSPDFLAAAPCAHFLPVGSCLIVNFILSATNTGELRGATTAVFSLTISFSYAAIGGVVLRSPRLYQNHQSTTELAGITMLFAALRGKYIVIVSGPG</sequence>
<keyword evidence="1" id="KW-0812">Transmembrane</keyword>
<keyword evidence="1" id="KW-1133">Transmembrane helix</keyword>
<evidence type="ECO:0000256" key="1">
    <source>
        <dbReference type="SAM" id="Phobius"/>
    </source>
</evidence>
<feature type="transmembrane region" description="Helical" evidence="1">
    <location>
        <begin position="96"/>
        <end position="118"/>
    </location>
</feature>
<evidence type="ECO:0000313" key="3">
    <source>
        <dbReference type="Proteomes" id="UP000054485"/>
    </source>
</evidence>
<dbReference type="InParanoid" id="A0A0D0ANA0"/>
<dbReference type="HOGENOM" id="CLU_1448631_0_0_1"/>
<dbReference type="EMBL" id="KN835215">
    <property type="protein sequence ID" value="KIK43321.1"/>
    <property type="molecule type" value="Genomic_DNA"/>
</dbReference>
<protein>
    <submittedName>
        <fullName evidence="2">Unplaced genomic scaffold CY34scaffold_84, whole genome shotgun sequence</fullName>
    </submittedName>
</protein>
<reference evidence="2 3" key="1">
    <citation type="submission" date="2014-04" db="EMBL/GenBank/DDBJ databases">
        <authorList>
            <consortium name="DOE Joint Genome Institute"/>
            <person name="Kuo A."/>
            <person name="Ruytinx J."/>
            <person name="Rineau F."/>
            <person name="Colpaert J."/>
            <person name="Kohler A."/>
            <person name="Nagy L.G."/>
            <person name="Floudas D."/>
            <person name="Copeland A."/>
            <person name="Barry K.W."/>
            <person name="Cichocki N."/>
            <person name="Veneault-Fourrey C."/>
            <person name="LaButti K."/>
            <person name="Lindquist E.A."/>
            <person name="Lipzen A."/>
            <person name="Lundell T."/>
            <person name="Morin E."/>
            <person name="Murat C."/>
            <person name="Sun H."/>
            <person name="Tunlid A."/>
            <person name="Henrissat B."/>
            <person name="Grigoriev I.V."/>
            <person name="Hibbett D.S."/>
            <person name="Martin F."/>
            <person name="Nordberg H.P."/>
            <person name="Cantor M.N."/>
            <person name="Hua S.X."/>
        </authorList>
    </citation>
    <scope>NUCLEOTIDE SEQUENCE [LARGE SCALE GENOMIC DNA]</scope>
    <source>
        <strain evidence="2 3">UH-Slu-Lm8-n1</strain>
    </source>
</reference>
<dbReference type="Proteomes" id="UP000054485">
    <property type="component" value="Unassembled WGS sequence"/>
</dbReference>
<gene>
    <name evidence="2" type="ORF">CY34DRAFT_106473</name>
</gene>
<name>A0A0D0ANA0_9AGAM</name>
<evidence type="ECO:0000313" key="2">
    <source>
        <dbReference type="EMBL" id="KIK43321.1"/>
    </source>
</evidence>
<feature type="transmembrane region" description="Helical" evidence="1">
    <location>
        <begin position="130"/>
        <end position="150"/>
    </location>
</feature>
<keyword evidence="1" id="KW-0472">Membrane</keyword>
<keyword evidence="3" id="KW-1185">Reference proteome</keyword>